<dbReference type="RefSeq" id="WP_143278472.1">
    <property type="nucleotide sequence ID" value="NZ_OCNK01000003.1"/>
</dbReference>
<evidence type="ECO:0000256" key="4">
    <source>
        <dbReference type="ARBA" id="ARBA00022448"/>
    </source>
</evidence>
<keyword evidence="12" id="KW-0282">Flagellum</keyword>
<evidence type="ECO:0000256" key="7">
    <source>
        <dbReference type="ARBA" id="ARBA00022795"/>
    </source>
</evidence>
<reference evidence="13" key="1">
    <citation type="submission" date="2017-09" db="EMBL/GenBank/DDBJ databases">
        <authorList>
            <person name="Varghese N."/>
            <person name="Submissions S."/>
        </authorList>
    </citation>
    <scope>NUCLEOTIDE SEQUENCE [LARGE SCALE GENOMIC DNA]</scope>
    <source>
        <strain evidence="13">DSM 44270</strain>
    </source>
</reference>
<evidence type="ECO:0000256" key="3">
    <source>
        <dbReference type="ARBA" id="ARBA00020392"/>
    </source>
</evidence>
<dbReference type="GO" id="GO:0044781">
    <property type="term" value="P:bacterial-type flagellum organization"/>
    <property type="evidence" value="ECO:0007669"/>
    <property type="project" value="UniProtKB-KW"/>
</dbReference>
<gene>
    <name evidence="12" type="ORF">SAMN06272739_3003</name>
</gene>
<keyword evidence="6" id="KW-0145">Chemotaxis</keyword>
<dbReference type="GO" id="GO:0015031">
    <property type="term" value="P:protein transport"/>
    <property type="evidence" value="ECO:0007669"/>
    <property type="project" value="UniProtKB-KW"/>
</dbReference>
<evidence type="ECO:0000256" key="1">
    <source>
        <dbReference type="ARBA" id="ARBA00004413"/>
    </source>
</evidence>
<evidence type="ECO:0000256" key="2">
    <source>
        <dbReference type="ARBA" id="ARBA00010004"/>
    </source>
</evidence>
<dbReference type="GO" id="GO:0071973">
    <property type="term" value="P:bacterial-type flagellum-dependent cell motility"/>
    <property type="evidence" value="ECO:0007669"/>
    <property type="project" value="InterPro"/>
</dbReference>
<evidence type="ECO:0000256" key="6">
    <source>
        <dbReference type="ARBA" id="ARBA00022500"/>
    </source>
</evidence>
<protein>
    <recommendedName>
        <fullName evidence="3">Flagellar FliJ protein</fullName>
    </recommendedName>
</protein>
<dbReference type="AlphaFoldDB" id="A0A286H1I9"/>
<organism evidence="12 13">
    <name type="scientific">Blastococcus haudaquaticus</name>
    <dbReference type="NCBI Taxonomy" id="1938745"/>
    <lineage>
        <taxon>Bacteria</taxon>
        <taxon>Bacillati</taxon>
        <taxon>Actinomycetota</taxon>
        <taxon>Actinomycetes</taxon>
        <taxon>Geodermatophilales</taxon>
        <taxon>Geodermatophilaceae</taxon>
        <taxon>Blastococcus</taxon>
    </lineage>
</organism>
<accession>A0A286H1I9</accession>
<dbReference type="GO" id="GO:0009288">
    <property type="term" value="C:bacterial-type flagellum"/>
    <property type="evidence" value="ECO:0007669"/>
    <property type="project" value="InterPro"/>
</dbReference>
<evidence type="ECO:0000256" key="5">
    <source>
        <dbReference type="ARBA" id="ARBA00022475"/>
    </source>
</evidence>
<dbReference type="Gene3D" id="1.10.287.1700">
    <property type="match status" value="1"/>
</dbReference>
<evidence type="ECO:0000313" key="13">
    <source>
        <dbReference type="Proteomes" id="UP000219482"/>
    </source>
</evidence>
<sequence length="169" mass="18177">MKRATFRLQPVLELRRTEERTAAMAAAEAAQAAADADRRATEYETTLAASVLPRSLPAGQFLATMTLLRTAATDASDARAFATATAEQSELVRARWTAAAQRTKGLERLRERHLAALQHAEDAAEERAVDDLVTGRAGRSASRPADDRGGDPVDDGSQGDGSREVSWTQ</sequence>
<dbReference type="InterPro" id="IPR053716">
    <property type="entry name" value="Flag_assembly_chemotaxis_eff"/>
</dbReference>
<dbReference type="Pfam" id="PF02050">
    <property type="entry name" value="FliJ"/>
    <property type="match status" value="1"/>
</dbReference>
<dbReference type="Proteomes" id="UP000219482">
    <property type="component" value="Unassembled WGS sequence"/>
</dbReference>
<keyword evidence="10" id="KW-1006">Bacterial flagellum protein export</keyword>
<name>A0A286H1I9_9ACTN</name>
<keyword evidence="5" id="KW-1003">Cell membrane</keyword>
<evidence type="ECO:0000256" key="9">
    <source>
        <dbReference type="ARBA" id="ARBA00023136"/>
    </source>
</evidence>
<keyword evidence="13" id="KW-1185">Reference proteome</keyword>
<evidence type="ECO:0000256" key="10">
    <source>
        <dbReference type="ARBA" id="ARBA00023225"/>
    </source>
</evidence>
<evidence type="ECO:0000313" key="12">
    <source>
        <dbReference type="EMBL" id="SOE01174.1"/>
    </source>
</evidence>
<proteinExistence type="inferred from homology"/>
<feature type="compositionally biased region" description="Basic and acidic residues" evidence="11">
    <location>
        <begin position="119"/>
        <end position="130"/>
    </location>
</feature>
<dbReference type="GO" id="GO:0006935">
    <property type="term" value="P:chemotaxis"/>
    <property type="evidence" value="ECO:0007669"/>
    <property type="project" value="UniProtKB-KW"/>
</dbReference>
<comment type="similarity">
    <text evidence="2">Belongs to the FliJ family.</text>
</comment>
<keyword evidence="12" id="KW-0969">Cilium</keyword>
<evidence type="ECO:0000256" key="8">
    <source>
        <dbReference type="ARBA" id="ARBA00022927"/>
    </source>
</evidence>
<keyword evidence="8" id="KW-0653">Protein transport</keyword>
<keyword evidence="12" id="KW-0966">Cell projection</keyword>
<keyword evidence="4" id="KW-0813">Transport</keyword>
<dbReference type="GO" id="GO:0005886">
    <property type="term" value="C:plasma membrane"/>
    <property type="evidence" value="ECO:0007669"/>
    <property type="project" value="UniProtKB-SubCell"/>
</dbReference>
<comment type="subcellular location">
    <subcellularLocation>
        <location evidence="1">Cell membrane</location>
        <topology evidence="1">Peripheral membrane protein</topology>
        <orientation evidence="1">Cytoplasmic side</orientation>
    </subcellularLocation>
</comment>
<dbReference type="EMBL" id="OCNK01000003">
    <property type="protein sequence ID" value="SOE01174.1"/>
    <property type="molecule type" value="Genomic_DNA"/>
</dbReference>
<dbReference type="InterPro" id="IPR012823">
    <property type="entry name" value="Flagell_FliJ"/>
</dbReference>
<evidence type="ECO:0000256" key="11">
    <source>
        <dbReference type="SAM" id="MobiDB-lite"/>
    </source>
</evidence>
<keyword evidence="9" id="KW-0472">Membrane</keyword>
<feature type="region of interest" description="Disordered" evidence="11">
    <location>
        <begin position="119"/>
        <end position="169"/>
    </location>
</feature>
<keyword evidence="7" id="KW-1005">Bacterial flagellum biogenesis</keyword>